<reference evidence="2" key="1">
    <citation type="journal article" date="2020" name="Fungal Divers.">
        <title>Resolving the Mortierellaceae phylogeny through synthesis of multi-gene phylogenetics and phylogenomics.</title>
        <authorList>
            <person name="Vandepol N."/>
            <person name="Liber J."/>
            <person name="Desiro A."/>
            <person name="Na H."/>
            <person name="Kennedy M."/>
            <person name="Barry K."/>
            <person name="Grigoriev I.V."/>
            <person name="Miller A.N."/>
            <person name="O'Donnell K."/>
            <person name="Stajich J.E."/>
            <person name="Bonito G."/>
        </authorList>
    </citation>
    <scope>NUCLEOTIDE SEQUENCE</scope>
    <source>
        <strain evidence="2">NRRL 28262</strain>
    </source>
</reference>
<evidence type="ECO:0000313" key="2">
    <source>
        <dbReference type="EMBL" id="KAG0270848.1"/>
    </source>
</evidence>
<feature type="signal peptide" evidence="1">
    <location>
        <begin position="1"/>
        <end position="23"/>
    </location>
</feature>
<proteinExistence type="predicted"/>
<accession>A0AAD4D8M3</accession>
<dbReference type="AlphaFoldDB" id="A0AAD4D8M3"/>
<sequence>MKCISSSSAIALALTAIAATTEAALSAGCNTYLNALAAPTHPLARCRVFTALGFPAITGAHDHDTAKLDKILTTYCATPACSDEQYSGVFKDLQANCGVDMTPENQDTLGTVLYMWYMSPAQREAVCYQDTTKNTHCVITSMNEMIERGQLPDANINEDDLYGYLQYVTPFTNPTNVTEASFCTSCNQQVANIFANYYNKTPAPFSLQFTQNLTSSYLNTVLADQYRGQCGVTTLGTPSSIGNNANTSGVFQPVNLTETATAKPPGLDSAAAVIIGQSVGMKSLVGAMVFVGSIIALI</sequence>
<organism evidence="2 3">
    <name type="scientific">Linnemannia exigua</name>
    <dbReference type="NCBI Taxonomy" id="604196"/>
    <lineage>
        <taxon>Eukaryota</taxon>
        <taxon>Fungi</taxon>
        <taxon>Fungi incertae sedis</taxon>
        <taxon>Mucoromycota</taxon>
        <taxon>Mortierellomycotina</taxon>
        <taxon>Mortierellomycetes</taxon>
        <taxon>Mortierellales</taxon>
        <taxon>Mortierellaceae</taxon>
        <taxon>Linnemannia</taxon>
    </lineage>
</organism>
<keyword evidence="1" id="KW-0732">Signal</keyword>
<dbReference type="EMBL" id="JAAAIL010001294">
    <property type="protein sequence ID" value="KAG0270848.1"/>
    <property type="molecule type" value="Genomic_DNA"/>
</dbReference>
<protein>
    <submittedName>
        <fullName evidence="2">Uncharacterized protein</fullName>
    </submittedName>
</protein>
<feature type="chain" id="PRO_5041984005" evidence="1">
    <location>
        <begin position="24"/>
        <end position="298"/>
    </location>
</feature>
<gene>
    <name evidence="2" type="ORF">BGZ95_001434</name>
</gene>
<comment type="caution">
    <text evidence="2">The sequence shown here is derived from an EMBL/GenBank/DDBJ whole genome shotgun (WGS) entry which is preliminary data.</text>
</comment>
<keyword evidence="3" id="KW-1185">Reference proteome</keyword>
<evidence type="ECO:0000256" key="1">
    <source>
        <dbReference type="SAM" id="SignalP"/>
    </source>
</evidence>
<name>A0AAD4D8M3_9FUNG</name>
<evidence type="ECO:0000313" key="3">
    <source>
        <dbReference type="Proteomes" id="UP001194580"/>
    </source>
</evidence>
<dbReference type="Proteomes" id="UP001194580">
    <property type="component" value="Unassembled WGS sequence"/>
</dbReference>